<proteinExistence type="inferred from homology"/>
<evidence type="ECO:0000256" key="8">
    <source>
        <dbReference type="RuleBase" id="RU003827"/>
    </source>
</evidence>
<evidence type="ECO:0000256" key="10">
    <source>
        <dbReference type="SAM" id="SignalP"/>
    </source>
</evidence>
<keyword evidence="7 9" id="KW-0472">Membrane</keyword>
<comment type="similarity">
    <text evidence="2 8">Belongs to the EMP24/GP25L family.</text>
</comment>
<evidence type="ECO:0000256" key="6">
    <source>
        <dbReference type="ARBA" id="ARBA00022989"/>
    </source>
</evidence>
<feature type="signal peptide" evidence="10">
    <location>
        <begin position="1"/>
        <end position="25"/>
    </location>
</feature>
<accession>A0AAV6Q108</accession>
<name>A0AAV6Q108_SOLSE</name>
<keyword evidence="4 10" id="KW-0732">Signal</keyword>
<evidence type="ECO:0000256" key="4">
    <source>
        <dbReference type="ARBA" id="ARBA00022729"/>
    </source>
</evidence>
<evidence type="ECO:0000313" key="13">
    <source>
        <dbReference type="Proteomes" id="UP000693946"/>
    </source>
</evidence>
<sequence length="215" mass="24556">MFSPALLSLLPLVLLLQLQLLHVFAGELTFALPDNEKLCFYEDLEKDVTFDLIFQVIAGGSYDVDCFVTDPQNNVLYNEEKKMYDRFTHTTTMTGVYQVCFSNEFSSFTHKTVYMDFRYGEEQPLMPGMTSHTALTQLESSCVSIHEVLKVVADSQTWYRLREAHDRLNAELLHQRVAYWSMGETVLLFVISIGQVMLLKSFFSEKKGGSVATTT</sequence>
<evidence type="ECO:0000256" key="1">
    <source>
        <dbReference type="ARBA" id="ARBA00004115"/>
    </source>
</evidence>
<feature type="transmembrane region" description="Helical" evidence="9">
    <location>
        <begin position="177"/>
        <end position="199"/>
    </location>
</feature>
<gene>
    <name evidence="12" type="ORF">JOB18_010754</name>
</gene>
<comment type="caution">
    <text evidence="12">The sequence shown here is derived from an EMBL/GenBank/DDBJ whole genome shotgun (WGS) entry which is preliminary data.</text>
</comment>
<reference evidence="12 13" key="1">
    <citation type="journal article" date="2021" name="Sci. Rep.">
        <title>Chromosome anchoring in Senegalese sole (Solea senegalensis) reveals sex-associated markers and genome rearrangements in flatfish.</title>
        <authorList>
            <person name="Guerrero-Cozar I."/>
            <person name="Gomez-Garrido J."/>
            <person name="Berbel C."/>
            <person name="Martinez-Blanch J.F."/>
            <person name="Alioto T."/>
            <person name="Claros M.G."/>
            <person name="Gagnaire P.A."/>
            <person name="Manchado M."/>
        </authorList>
    </citation>
    <scope>NUCLEOTIDE SEQUENCE [LARGE SCALE GENOMIC DNA]</scope>
    <source>
        <strain evidence="12">Sse05_10M</strain>
    </source>
</reference>
<evidence type="ECO:0000256" key="9">
    <source>
        <dbReference type="SAM" id="Phobius"/>
    </source>
</evidence>
<evidence type="ECO:0000313" key="12">
    <source>
        <dbReference type="EMBL" id="KAG7482016.1"/>
    </source>
</evidence>
<evidence type="ECO:0000256" key="5">
    <source>
        <dbReference type="ARBA" id="ARBA00022824"/>
    </source>
</evidence>
<keyword evidence="13" id="KW-1185">Reference proteome</keyword>
<evidence type="ECO:0000256" key="2">
    <source>
        <dbReference type="ARBA" id="ARBA00007104"/>
    </source>
</evidence>
<evidence type="ECO:0000259" key="11">
    <source>
        <dbReference type="PROSITE" id="PS50866"/>
    </source>
</evidence>
<dbReference type="SMART" id="SM01190">
    <property type="entry name" value="EMP24_GP25L"/>
    <property type="match status" value="1"/>
</dbReference>
<dbReference type="InterPro" id="IPR015720">
    <property type="entry name" value="Emp24-like"/>
</dbReference>
<dbReference type="PROSITE" id="PS50866">
    <property type="entry name" value="GOLD"/>
    <property type="match status" value="1"/>
</dbReference>
<dbReference type="Proteomes" id="UP000693946">
    <property type="component" value="Linkage Group LG7"/>
</dbReference>
<organism evidence="12 13">
    <name type="scientific">Solea senegalensis</name>
    <name type="common">Senegalese sole</name>
    <dbReference type="NCBI Taxonomy" id="28829"/>
    <lineage>
        <taxon>Eukaryota</taxon>
        <taxon>Metazoa</taxon>
        <taxon>Chordata</taxon>
        <taxon>Craniata</taxon>
        <taxon>Vertebrata</taxon>
        <taxon>Euteleostomi</taxon>
        <taxon>Actinopterygii</taxon>
        <taxon>Neopterygii</taxon>
        <taxon>Teleostei</taxon>
        <taxon>Neoteleostei</taxon>
        <taxon>Acanthomorphata</taxon>
        <taxon>Carangaria</taxon>
        <taxon>Pleuronectiformes</taxon>
        <taxon>Pleuronectoidei</taxon>
        <taxon>Soleidae</taxon>
        <taxon>Solea</taxon>
    </lineage>
</organism>
<feature type="domain" description="GOLD" evidence="11">
    <location>
        <begin position="37"/>
        <end position="119"/>
    </location>
</feature>
<feature type="chain" id="PRO_5043786998" evidence="10">
    <location>
        <begin position="26"/>
        <end position="215"/>
    </location>
</feature>
<protein>
    <submittedName>
        <fullName evidence="12">Transmembrane emp24 domain-containing protein 3-like</fullName>
    </submittedName>
</protein>
<keyword evidence="6 9" id="KW-1133">Transmembrane helix</keyword>
<dbReference type="Pfam" id="PF01105">
    <property type="entry name" value="EMP24_GP25L"/>
    <property type="match status" value="1"/>
</dbReference>
<comment type="subcellular location">
    <subcellularLocation>
        <location evidence="1">Endoplasmic reticulum membrane</location>
        <topology evidence="1">Single-pass type I membrane protein</topology>
    </subcellularLocation>
    <subcellularLocation>
        <location evidence="8">Membrane</location>
        <topology evidence="8">Single-pass type I membrane protein</topology>
    </subcellularLocation>
</comment>
<evidence type="ECO:0000256" key="3">
    <source>
        <dbReference type="ARBA" id="ARBA00022692"/>
    </source>
</evidence>
<keyword evidence="5" id="KW-0256">Endoplasmic reticulum</keyword>
<dbReference type="EMBL" id="JAGKHQ010000019">
    <property type="protein sequence ID" value="KAG7482016.1"/>
    <property type="molecule type" value="Genomic_DNA"/>
</dbReference>
<evidence type="ECO:0000256" key="7">
    <source>
        <dbReference type="ARBA" id="ARBA00023136"/>
    </source>
</evidence>
<keyword evidence="3 8" id="KW-0812">Transmembrane</keyword>
<dbReference type="InterPro" id="IPR009038">
    <property type="entry name" value="GOLD_dom"/>
</dbReference>
<dbReference type="GO" id="GO:0005789">
    <property type="term" value="C:endoplasmic reticulum membrane"/>
    <property type="evidence" value="ECO:0007669"/>
    <property type="project" value="UniProtKB-SubCell"/>
</dbReference>
<dbReference type="AlphaFoldDB" id="A0AAV6Q108"/>
<dbReference type="PANTHER" id="PTHR22811">
    <property type="entry name" value="TRANSMEMBRANE EMP24 DOMAIN-CONTAINING PROTEIN"/>
    <property type="match status" value="1"/>
</dbReference>